<keyword evidence="3" id="KW-1185">Reference proteome</keyword>
<proteinExistence type="predicted"/>
<dbReference type="GeneID" id="30200527"/>
<feature type="region of interest" description="Disordered" evidence="1">
    <location>
        <begin position="137"/>
        <end position="157"/>
    </location>
</feature>
<evidence type="ECO:0000313" key="2">
    <source>
        <dbReference type="EMBL" id="ODQ61377.1"/>
    </source>
</evidence>
<feature type="compositionally biased region" description="Low complexity" evidence="1">
    <location>
        <begin position="368"/>
        <end position="423"/>
    </location>
</feature>
<protein>
    <submittedName>
        <fullName evidence="2">Uncharacterized protein</fullName>
    </submittedName>
</protein>
<organism evidence="2 3">
    <name type="scientific">Wickerhamomyces anomalus (strain ATCC 58044 / CBS 1984 / NCYC 433 / NRRL Y-366-8)</name>
    <name type="common">Yeast</name>
    <name type="synonym">Hansenula anomala</name>
    <dbReference type="NCBI Taxonomy" id="683960"/>
    <lineage>
        <taxon>Eukaryota</taxon>
        <taxon>Fungi</taxon>
        <taxon>Dikarya</taxon>
        <taxon>Ascomycota</taxon>
        <taxon>Saccharomycotina</taxon>
        <taxon>Saccharomycetes</taxon>
        <taxon>Phaffomycetales</taxon>
        <taxon>Wickerhamomycetaceae</taxon>
        <taxon>Wickerhamomyces</taxon>
    </lineage>
</organism>
<dbReference type="RefSeq" id="XP_019040584.1">
    <property type="nucleotide sequence ID" value="XM_019183281.1"/>
</dbReference>
<dbReference type="EMBL" id="KV454209">
    <property type="protein sequence ID" value="ODQ61377.1"/>
    <property type="molecule type" value="Genomic_DNA"/>
</dbReference>
<accession>A0A1E3P932</accession>
<evidence type="ECO:0000313" key="3">
    <source>
        <dbReference type="Proteomes" id="UP000094112"/>
    </source>
</evidence>
<feature type="region of interest" description="Disordered" evidence="1">
    <location>
        <begin position="355"/>
        <end position="464"/>
    </location>
</feature>
<feature type="compositionally biased region" description="Pro residues" evidence="1">
    <location>
        <begin position="145"/>
        <end position="154"/>
    </location>
</feature>
<reference evidence="2 3" key="1">
    <citation type="journal article" date="2016" name="Proc. Natl. Acad. Sci. U.S.A.">
        <title>Comparative genomics of biotechnologically important yeasts.</title>
        <authorList>
            <person name="Riley R."/>
            <person name="Haridas S."/>
            <person name="Wolfe K.H."/>
            <person name="Lopes M.R."/>
            <person name="Hittinger C.T."/>
            <person name="Goeker M."/>
            <person name="Salamov A.A."/>
            <person name="Wisecaver J.H."/>
            <person name="Long T.M."/>
            <person name="Calvey C.H."/>
            <person name="Aerts A.L."/>
            <person name="Barry K.W."/>
            <person name="Choi C."/>
            <person name="Clum A."/>
            <person name="Coughlan A.Y."/>
            <person name="Deshpande S."/>
            <person name="Douglass A.P."/>
            <person name="Hanson S.J."/>
            <person name="Klenk H.-P."/>
            <person name="LaButti K.M."/>
            <person name="Lapidus A."/>
            <person name="Lindquist E.A."/>
            <person name="Lipzen A.M."/>
            <person name="Meier-Kolthoff J.P."/>
            <person name="Ohm R.A."/>
            <person name="Otillar R.P."/>
            <person name="Pangilinan J.L."/>
            <person name="Peng Y."/>
            <person name="Rokas A."/>
            <person name="Rosa C.A."/>
            <person name="Scheuner C."/>
            <person name="Sibirny A.A."/>
            <person name="Slot J.C."/>
            <person name="Stielow J.B."/>
            <person name="Sun H."/>
            <person name="Kurtzman C.P."/>
            <person name="Blackwell M."/>
            <person name="Grigoriev I.V."/>
            <person name="Jeffries T.W."/>
        </authorList>
    </citation>
    <scope>NUCLEOTIDE SEQUENCE [LARGE SCALE GENOMIC DNA]</scope>
    <source>
        <strain evidence="3">ATCC 58044 / CBS 1984 / NCYC 433 / NRRL Y-366-8</strain>
    </source>
</reference>
<feature type="compositionally biased region" description="Low complexity" evidence="1">
    <location>
        <begin position="443"/>
        <end position="464"/>
    </location>
</feature>
<dbReference type="AlphaFoldDB" id="A0A1E3P932"/>
<sequence length="464" mass="53825">MSNEDIKDPKLINQKEKLGAFSYDDVPSEALTSQNVGEILDNLDNINDVSDIENMQKKLQGDYKLLAKQFGNSRISRVETFISKIEELQNQLRKNSIAHDTFVNNNLPQLDEETSMEVDSVTYAKSLKRRRNHFDDAAAQTGDSSPPPEAPASPPLEELPIFTDSFEQVLKPHRDSLKALRSKYDYEAKLIEDSARRNVELTWRQSAKDRIELRKQMRSEISQKIIDLDKDYNNENRYAKVSHNERRFRTSTRKVGERKGGRYGVMEVHREVESRVRRFNNSFHSDSKPVSGASASEIDNDLSMMKSPYATVKIETIEANYLYQEQPLKKENIGPTTMTDLVNSEIEERGIAGMQYQVSTDRTPYQPPSGYNYNYQPPQQQQQQQPRQPPQQQFPSPYPQQQQSPYLQYQQQQQQQQQPLPAQGFFNQQQPPPMINYYPANSPYQQQPQVQGQYPLYPQYRPQQ</sequence>
<gene>
    <name evidence="2" type="ORF">WICANDRAFT_61933</name>
</gene>
<dbReference type="Proteomes" id="UP000094112">
    <property type="component" value="Unassembled WGS sequence"/>
</dbReference>
<dbReference type="STRING" id="683960.A0A1E3P932"/>
<dbReference type="OrthoDB" id="3980944at2759"/>
<evidence type="ECO:0000256" key="1">
    <source>
        <dbReference type="SAM" id="MobiDB-lite"/>
    </source>
</evidence>
<name>A0A1E3P932_WICAA</name>